<evidence type="ECO:0000256" key="8">
    <source>
        <dbReference type="ARBA" id="ARBA00023012"/>
    </source>
</evidence>
<dbReference type="EMBL" id="PDOB01000010">
    <property type="protein sequence ID" value="PIL40189.1"/>
    <property type="molecule type" value="Genomic_DNA"/>
</dbReference>
<dbReference type="Pfam" id="PF08448">
    <property type="entry name" value="PAS_4"/>
    <property type="match status" value="2"/>
</dbReference>
<keyword evidence="6" id="KW-0418">Kinase</keyword>
<dbReference type="CDD" id="cd00130">
    <property type="entry name" value="PAS"/>
    <property type="match status" value="2"/>
</dbReference>
<evidence type="ECO:0000256" key="7">
    <source>
        <dbReference type="ARBA" id="ARBA00022840"/>
    </source>
</evidence>
<dbReference type="PANTHER" id="PTHR24421">
    <property type="entry name" value="NITRATE/NITRITE SENSOR PROTEIN NARX-RELATED"/>
    <property type="match status" value="1"/>
</dbReference>
<dbReference type="InterPro" id="IPR000014">
    <property type="entry name" value="PAS"/>
</dbReference>
<evidence type="ECO:0000256" key="5">
    <source>
        <dbReference type="ARBA" id="ARBA00022741"/>
    </source>
</evidence>
<feature type="domain" description="PAS" evidence="11">
    <location>
        <begin position="359"/>
        <end position="429"/>
    </location>
</feature>
<dbReference type="InterPro" id="IPR003594">
    <property type="entry name" value="HATPase_dom"/>
</dbReference>
<dbReference type="InterPro" id="IPR036890">
    <property type="entry name" value="HATPase_C_sf"/>
</dbReference>
<keyword evidence="14" id="KW-1185">Reference proteome</keyword>
<dbReference type="InterPro" id="IPR035965">
    <property type="entry name" value="PAS-like_dom_sf"/>
</dbReference>
<dbReference type="Gene3D" id="1.20.5.1930">
    <property type="match status" value="1"/>
</dbReference>
<comment type="catalytic activity">
    <reaction evidence="1">
        <text>ATP + protein L-histidine = ADP + protein N-phospho-L-histidine.</text>
        <dbReference type="EC" id="2.7.13.3"/>
    </reaction>
</comment>
<reference evidence="13 14" key="1">
    <citation type="submission" date="2017-10" db="EMBL/GenBank/DDBJ databases">
        <title>Massilia psychrophilum sp. nov., a novel purple-pigmented bacterium isolated from Tianshan glacier, Xinjiang Municipality, China.</title>
        <authorList>
            <person name="Wang H."/>
        </authorList>
    </citation>
    <scope>NUCLEOTIDE SEQUENCE [LARGE SCALE GENOMIC DNA]</scope>
    <source>
        <strain evidence="13 14">JCM 30813</strain>
    </source>
</reference>
<dbReference type="Pfam" id="PF02518">
    <property type="entry name" value="HATPase_c"/>
    <property type="match status" value="1"/>
</dbReference>
<evidence type="ECO:0000259" key="12">
    <source>
        <dbReference type="PROSITE" id="PS50113"/>
    </source>
</evidence>
<dbReference type="GO" id="GO:0016020">
    <property type="term" value="C:membrane"/>
    <property type="evidence" value="ECO:0007669"/>
    <property type="project" value="InterPro"/>
</dbReference>
<feature type="domain" description="Histidine kinase" evidence="10">
    <location>
        <begin position="642"/>
        <end position="846"/>
    </location>
</feature>
<evidence type="ECO:0000256" key="3">
    <source>
        <dbReference type="ARBA" id="ARBA00022553"/>
    </source>
</evidence>
<dbReference type="GO" id="GO:0000155">
    <property type="term" value="F:phosphorelay sensor kinase activity"/>
    <property type="evidence" value="ECO:0007669"/>
    <property type="project" value="InterPro"/>
</dbReference>
<dbReference type="RefSeq" id="WP_099915531.1">
    <property type="nucleotide sequence ID" value="NZ_BMHS01000011.1"/>
</dbReference>
<dbReference type="InterPro" id="IPR000700">
    <property type="entry name" value="PAS-assoc_C"/>
</dbReference>
<proteinExistence type="predicted"/>
<dbReference type="SUPFAM" id="SSF55874">
    <property type="entry name" value="ATPase domain of HSP90 chaperone/DNA topoisomerase II/histidine kinase"/>
    <property type="match status" value="1"/>
</dbReference>
<sequence length="862" mass="92689">MDNVIATTVSDFFPGEGEMARAVNANDWERTPLGPVSAWPSCIRTAVSICLGSHFQLMVLAGSDLIYIYNDACIPIFGDKHPAALGRRVADVWPEAWETIAPVLGSVLETGERVRQDDWPLMLNRSGFAEECFFTLSYSPISPDAGSAAGVFVAVMETTRRVLGERRQRTLSELAIQVALGRGGDRTFDLVRQALAANGSDLPLAALYLAGPAHQPGSGDVDAVFCIGLHEGCAGIDQRIAWGGEAHPLACLTGLTGLTGLTSAAGPQLYDFEELFGRANTCGAWPEPPRQVIALALPGGGGTPRGFVLVALNPRAPFDDDYRQFIDAMAGLVASAVASVDAAAFEVERARATAELERSKHDLANVLAKTSDAFVSVDFELRLLTLNDAAVASLGGAREELVGRSFVELLPATVAMMLGPALRAALAGGEPVEVEVCNPRSARWFNVRCYPAPQGLLVFGNDITERRDAERLQERAKRELERRFDLRTEELREANRLLAAVFDRAPGGIAITDTLGRFVRANPAYQALAGVTEQALLGRTVADLTVASDYPAAAEKIAALEGGAVDSAQMEVRCRRADGSVIWIHNFVSIIADGAGRARYFVHVASDITERKRVEAGRRAAQDELNVLYQRLQTVREAERTALAREVHDQLGQILSAAKIDVKLLEGDIRVHGTALAPEKIIAELHSAGVTLDRAMQLVRDIATELRAPELDGQGLYAAIEWHARDFERRTRVSVHLELGAGLAQPVRAAGEALLRIFHEALTNVLRHAHASCVWVSVEQRGAALLLRVRDDGSGIARQRARAVCFDGSLGIIGMRERAALAHGRLRVGPLTPRGTLVSALIPMFTQEILPVLPGAGSGAPP</sequence>
<comment type="caution">
    <text evidence="13">The sequence shown here is derived from an EMBL/GenBank/DDBJ whole genome shotgun (WGS) entry which is preliminary data.</text>
</comment>
<dbReference type="Gene3D" id="3.30.565.10">
    <property type="entry name" value="Histidine kinase-like ATPase, C-terminal domain"/>
    <property type="match status" value="1"/>
</dbReference>
<evidence type="ECO:0000256" key="4">
    <source>
        <dbReference type="ARBA" id="ARBA00022679"/>
    </source>
</evidence>
<dbReference type="SMART" id="SM00387">
    <property type="entry name" value="HATPase_c"/>
    <property type="match status" value="1"/>
</dbReference>
<evidence type="ECO:0000313" key="13">
    <source>
        <dbReference type="EMBL" id="PIL40189.1"/>
    </source>
</evidence>
<keyword evidence="5" id="KW-0547">Nucleotide-binding</keyword>
<name>A0A2G8T2E8_9BURK</name>
<dbReference type="GO" id="GO:0046983">
    <property type="term" value="F:protein dimerization activity"/>
    <property type="evidence" value="ECO:0007669"/>
    <property type="project" value="InterPro"/>
</dbReference>
<keyword evidence="8" id="KW-0902">Two-component regulatory system</keyword>
<dbReference type="InterPro" id="IPR011712">
    <property type="entry name" value="Sig_transdc_His_kin_sub3_dim/P"/>
</dbReference>
<evidence type="ECO:0000256" key="9">
    <source>
        <dbReference type="SAM" id="Coils"/>
    </source>
</evidence>
<dbReference type="PANTHER" id="PTHR24421:SF10">
    <property type="entry name" value="NITRATE_NITRITE SENSOR PROTEIN NARQ"/>
    <property type="match status" value="1"/>
</dbReference>
<dbReference type="EC" id="2.7.13.3" evidence="2"/>
<dbReference type="GO" id="GO:0005524">
    <property type="term" value="F:ATP binding"/>
    <property type="evidence" value="ECO:0007669"/>
    <property type="project" value="UniProtKB-KW"/>
</dbReference>
<dbReference type="OrthoDB" id="5389366at2"/>
<gene>
    <name evidence="13" type="ORF">CR103_08325</name>
</gene>
<evidence type="ECO:0000313" key="14">
    <source>
        <dbReference type="Proteomes" id="UP000228593"/>
    </source>
</evidence>
<evidence type="ECO:0000256" key="6">
    <source>
        <dbReference type="ARBA" id="ARBA00022777"/>
    </source>
</evidence>
<evidence type="ECO:0000259" key="10">
    <source>
        <dbReference type="PROSITE" id="PS50109"/>
    </source>
</evidence>
<dbReference type="NCBIfam" id="TIGR00229">
    <property type="entry name" value="sensory_box"/>
    <property type="match status" value="1"/>
</dbReference>
<feature type="domain" description="PAC" evidence="12">
    <location>
        <begin position="568"/>
        <end position="620"/>
    </location>
</feature>
<dbReference type="InterPro" id="IPR013656">
    <property type="entry name" value="PAS_4"/>
</dbReference>
<dbReference type="InterPro" id="IPR005467">
    <property type="entry name" value="His_kinase_dom"/>
</dbReference>
<feature type="domain" description="PAS" evidence="11">
    <location>
        <begin position="494"/>
        <end position="544"/>
    </location>
</feature>
<evidence type="ECO:0000256" key="1">
    <source>
        <dbReference type="ARBA" id="ARBA00000085"/>
    </source>
</evidence>
<dbReference type="AlphaFoldDB" id="A0A2G8T2E8"/>
<dbReference type="PROSITE" id="PS50113">
    <property type="entry name" value="PAC"/>
    <property type="match status" value="1"/>
</dbReference>
<dbReference type="Gene3D" id="3.30.450.20">
    <property type="entry name" value="PAS domain"/>
    <property type="match status" value="3"/>
</dbReference>
<keyword evidence="7" id="KW-0067">ATP-binding</keyword>
<evidence type="ECO:0000256" key="2">
    <source>
        <dbReference type="ARBA" id="ARBA00012438"/>
    </source>
</evidence>
<dbReference type="InterPro" id="IPR050482">
    <property type="entry name" value="Sensor_HK_TwoCompSys"/>
</dbReference>
<dbReference type="PROSITE" id="PS50112">
    <property type="entry name" value="PAS"/>
    <property type="match status" value="2"/>
</dbReference>
<dbReference type="CDD" id="cd16917">
    <property type="entry name" value="HATPase_UhpB-NarQ-NarX-like"/>
    <property type="match status" value="1"/>
</dbReference>
<dbReference type="Pfam" id="PF07730">
    <property type="entry name" value="HisKA_3"/>
    <property type="match status" value="1"/>
</dbReference>
<keyword evidence="9" id="KW-0175">Coiled coil</keyword>
<feature type="coiled-coil region" evidence="9">
    <location>
        <begin position="469"/>
        <end position="497"/>
    </location>
</feature>
<dbReference type="SMART" id="SM00091">
    <property type="entry name" value="PAS"/>
    <property type="match status" value="3"/>
</dbReference>
<evidence type="ECO:0000259" key="11">
    <source>
        <dbReference type="PROSITE" id="PS50112"/>
    </source>
</evidence>
<organism evidence="13 14">
    <name type="scientific">Massilia psychrophila</name>
    <dbReference type="NCBI Taxonomy" id="1603353"/>
    <lineage>
        <taxon>Bacteria</taxon>
        <taxon>Pseudomonadati</taxon>
        <taxon>Pseudomonadota</taxon>
        <taxon>Betaproteobacteria</taxon>
        <taxon>Burkholderiales</taxon>
        <taxon>Oxalobacteraceae</taxon>
        <taxon>Telluria group</taxon>
        <taxon>Massilia</taxon>
    </lineage>
</organism>
<accession>A0A2G8T2E8</accession>
<protein>
    <recommendedName>
        <fullName evidence="2">histidine kinase</fullName>
        <ecNumber evidence="2">2.7.13.3</ecNumber>
    </recommendedName>
</protein>
<dbReference type="SUPFAM" id="SSF55785">
    <property type="entry name" value="PYP-like sensor domain (PAS domain)"/>
    <property type="match status" value="3"/>
</dbReference>
<dbReference type="SMART" id="SM00086">
    <property type="entry name" value="PAC"/>
    <property type="match status" value="1"/>
</dbReference>
<keyword evidence="4" id="KW-0808">Transferase</keyword>
<dbReference type="Proteomes" id="UP000228593">
    <property type="component" value="Unassembled WGS sequence"/>
</dbReference>
<dbReference type="InterPro" id="IPR001610">
    <property type="entry name" value="PAC"/>
</dbReference>
<keyword evidence="3" id="KW-0597">Phosphoprotein</keyword>
<dbReference type="PROSITE" id="PS50109">
    <property type="entry name" value="HIS_KIN"/>
    <property type="match status" value="1"/>
</dbReference>